<keyword evidence="1" id="KW-0812">Transmembrane</keyword>
<name>A0AA39GY74_9BILA</name>
<feature type="domain" description="Matrix-remodeling-associated protein 7 helical" evidence="2">
    <location>
        <begin position="121"/>
        <end position="182"/>
    </location>
</feature>
<organism evidence="3 4">
    <name type="scientific">Steinernema hermaphroditum</name>
    <dbReference type="NCBI Taxonomy" id="289476"/>
    <lineage>
        <taxon>Eukaryota</taxon>
        <taxon>Metazoa</taxon>
        <taxon>Ecdysozoa</taxon>
        <taxon>Nematoda</taxon>
        <taxon>Chromadorea</taxon>
        <taxon>Rhabditida</taxon>
        <taxon>Tylenchina</taxon>
        <taxon>Panagrolaimomorpha</taxon>
        <taxon>Strongyloidoidea</taxon>
        <taxon>Steinernematidae</taxon>
        <taxon>Steinernema</taxon>
    </lineage>
</organism>
<dbReference type="PANTHER" id="PTHR21845:SF2">
    <property type="entry name" value="MATRIX-REMODELING-ASSOCIATED PROTEIN 7"/>
    <property type="match status" value="1"/>
</dbReference>
<dbReference type="InterPro" id="IPR026622">
    <property type="entry name" value="Mxra7"/>
</dbReference>
<keyword evidence="4" id="KW-1185">Reference proteome</keyword>
<protein>
    <recommendedName>
        <fullName evidence="2">Matrix-remodeling-associated protein 7 helical domain-containing protein</fullName>
    </recommendedName>
</protein>
<comment type="caution">
    <text evidence="3">The sequence shown here is derived from an EMBL/GenBank/DDBJ whole genome shotgun (WGS) entry which is preliminary data.</text>
</comment>
<accession>A0AA39GY74</accession>
<proteinExistence type="predicted"/>
<dbReference type="PANTHER" id="PTHR21845">
    <property type="entry name" value="TRANSMEMBRANE ANCHOR PROTEIN 1"/>
    <property type="match status" value="1"/>
</dbReference>
<reference evidence="3" key="1">
    <citation type="submission" date="2023-06" db="EMBL/GenBank/DDBJ databases">
        <title>Genomic analysis of the entomopathogenic nematode Steinernema hermaphroditum.</title>
        <authorList>
            <person name="Schwarz E.M."/>
            <person name="Heppert J.K."/>
            <person name="Baniya A."/>
            <person name="Schwartz H.T."/>
            <person name="Tan C.-H."/>
            <person name="Antoshechkin I."/>
            <person name="Sternberg P.W."/>
            <person name="Goodrich-Blair H."/>
            <person name="Dillman A.R."/>
        </authorList>
    </citation>
    <scope>NUCLEOTIDE SEQUENCE</scope>
    <source>
        <strain evidence="3">PS9179</strain>
        <tissue evidence="3">Whole animal</tissue>
    </source>
</reference>
<gene>
    <name evidence="3" type="ORF">QR680_001410</name>
</gene>
<keyword evidence="1" id="KW-0472">Membrane</keyword>
<dbReference type="InterPro" id="IPR057534">
    <property type="entry name" value="MXRA7_helical"/>
</dbReference>
<dbReference type="EMBL" id="JAUCMV010000005">
    <property type="protein sequence ID" value="KAK0395745.1"/>
    <property type="molecule type" value="Genomic_DNA"/>
</dbReference>
<evidence type="ECO:0000256" key="1">
    <source>
        <dbReference type="SAM" id="Phobius"/>
    </source>
</evidence>
<dbReference type="Pfam" id="PF25473">
    <property type="entry name" value="MXRA7_helical"/>
    <property type="match status" value="1"/>
</dbReference>
<keyword evidence="1" id="KW-1133">Transmembrane helix</keyword>
<evidence type="ECO:0000313" key="3">
    <source>
        <dbReference type="EMBL" id="KAK0395745.1"/>
    </source>
</evidence>
<feature type="transmembrane region" description="Helical" evidence="1">
    <location>
        <begin position="20"/>
        <end position="36"/>
    </location>
</feature>
<evidence type="ECO:0000313" key="4">
    <source>
        <dbReference type="Proteomes" id="UP001175271"/>
    </source>
</evidence>
<sequence length="183" mass="20738">MTIAGFGVNLLSTFRYPDGVYYVFSALLGLAVLFVMRKKFFRTAHEDSEDDEDLQCSDNAAEEISDENEDEAVQESFPKKVVERKNVDGEGTSELIMDMESDYETTIDILQTLGKLHGKLATAELRAKTKKLEQAMTKEQLKEESDIKKQQLESIYSLMKAQGDKFGLNNKGDLEEQMKLYAI</sequence>
<evidence type="ECO:0000259" key="2">
    <source>
        <dbReference type="Pfam" id="PF25473"/>
    </source>
</evidence>
<dbReference type="AlphaFoldDB" id="A0AA39GY74"/>
<dbReference type="Proteomes" id="UP001175271">
    <property type="component" value="Unassembled WGS sequence"/>
</dbReference>